<reference evidence="11 12" key="1">
    <citation type="submission" date="2024-02" db="EMBL/GenBank/DDBJ databases">
        <authorList>
            <person name="Daric V."/>
            <person name="Darras S."/>
        </authorList>
    </citation>
    <scope>NUCLEOTIDE SEQUENCE [LARGE SCALE GENOMIC DNA]</scope>
</reference>
<comment type="similarity">
    <text evidence="2">Belongs to the galactose-3-O-sulfotransferase family.</text>
</comment>
<accession>A0ABP0GZT3</accession>
<evidence type="ECO:0000256" key="6">
    <source>
        <dbReference type="ARBA" id="ARBA00022989"/>
    </source>
</evidence>
<dbReference type="PANTHER" id="PTHR14647">
    <property type="entry name" value="GALACTOSE-3-O-SULFOTRANSFERASE"/>
    <property type="match status" value="1"/>
</dbReference>
<evidence type="ECO:0000256" key="9">
    <source>
        <dbReference type="ARBA" id="ARBA00023180"/>
    </source>
</evidence>
<evidence type="ECO:0000256" key="1">
    <source>
        <dbReference type="ARBA" id="ARBA00004323"/>
    </source>
</evidence>
<dbReference type="Proteomes" id="UP001642483">
    <property type="component" value="Unassembled WGS sequence"/>
</dbReference>
<evidence type="ECO:0000313" key="12">
    <source>
        <dbReference type="Proteomes" id="UP001642483"/>
    </source>
</evidence>
<evidence type="ECO:0000313" key="11">
    <source>
        <dbReference type="EMBL" id="CAK8696164.1"/>
    </source>
</evidence>
<feature type="transmembrane region" description="Helical" evidence="10">
    <location>
        <begin position="7"/>
        <end position="26"/>
    </location>
</feature>
<name>A0ABP0GZT3_CLALP</name>
<proteinExistence type="inferred from homology"/>
<evidence type="ECO:0000256" key="8">
    <source>
        <dbReference type="ARBA" id="ARBA00023136"/>
    </source>
</evidence>
<evidence type="ECO:0000256" key="2">
    <source>
        <dbReference type="ARBA" id="ARBA00008124"/>
    </source>
</evidence>
<evidence type="ECO:0000256" key="7">
    <source>
        <dbReference type="ARBA" id="ARBA00023034"/>
    </source>
</evidence>
<organism evidence="11 12">
    <name type="scientific">Clavelina lepadiformis</name>
    <name type="common">Light-bulb sea squirt</name>
    <name type="synonym">Ascidia lepadiformis</name>
    <dbReference type="NCBI Taxonomy" id="159417"/>
    <lineage>
        <taxon>Eukaryota</taxon>
        <taxon>Metazoa</taxon>
        <taxon>Chordata</taxon>
        <taxon>Tunicata</taxon>
        <taxon>Ascidiacea</taxon>
        <taxon>Aplousobranchia</taxon>
        <taxon>Clavelinidae</taxon>
        <taxon>Clavelina</taxon>
    </lineage>
</organism>
<dbReference type="Pfam" id="PF06990">
    <property type="entry name" value="Gal-3-0_sulfotr"/>
    <property type="match status" value="1"/>
</dbReference>
<keyword evidence="8 10" id="KW-0472">Membrane</keyword>
<evidence type="ECO:0000256" key="4">
    <source>
        <dbReference type="ARBA" id="ARBA00022692"/>
    </source>
</evidence>
<keyword evidence="12" id="KW-1185">Reference proteome</keyword>
<sequence>MITFTRQAGFLVLCTFVVGTWIGFFWREAFVSKEKQLIQSTQFMKKKSFPLQSVSELRKGDKLNLSKCSMPKRNIFFMKTHKTAGSTVQNVLVRYADQHDLFVGLSENADFRFHYSQGLFFRTSFVRKTEKEINMLCHHMRFFKQQVMSIMPEDTMYFTILREPSAHFESFFSYLHWHNAAFSLVPQSMEGLNVWLDDPEKYYHGKKDGNNWWFAKNGMAFDLGFNNNNNDELYIKKAIDDMTSTYHLVLITDYFEESVILLKDALCWNLMDMVYLPLNARSDKASNLTDSLRTKIKNWNKLDSAIYDTFNKTFWKKVHAYGREKMYSEIKELKKLNQQLLAECVDGDSVENAFISNPDNKPYNPEGVKMMGYNLKQEAKDEKFCQDLVKTTKAWFKFLLQKQYAYSL</sequence>
<evidence type="ECO:0000256" key="10">
    <source>
        <dbReference type="SAM" id="Phobius"/>
    </source>
</evidence>
<keyword evidence="5" id="KW-0735">Signal-anchor</keyword>
<keyword evidence="3" id="KW-0808">Transferase</keyword>
<dbReference type="InterPro" id="IPR009729">
    <property type="entry name" value="Gal-3-0_sulfotransfrase"/>
</dbReference>
<keyword evidence="9" id="KW-0325">Glycoprotein</keyword>
<dbReference type="EMBL" id="CAWYQH010000152">
    <property type="protein sequence ID" value="CAK8696164.1"/>
    <property type="molecule type" value="Genomic_DNA"/>
</dbReference>
<evidence type="ECO:0008006" key="13">
    <source>
        <dbReference type="Google" id="ProtNLM"/>
    </source>
</evidence>
<comment type="caution">
    <text evidence="11">The sequence shown here is derived from an EMBL/GenBank/DDBJ whole genome shotgun (WGS) entry which is preliminary data.</text>
</comment>
<dbReference type="InterPro" id="IPR027417">
    <property type="entry name" value="P-loop_NTPase"/>
</dbReference>
<protein>
    <recommendedName>
        <fullName evidence="13">Galactose-3-O-sulfotransferase 2-like</fullName>
    </recommendedName>
</protein>
<dbReference type="PANTHER" id="PTHR14647:SF87">
    <property type="entry name" value="PUTATIVE-RELATED"/>
    <property type="match status" value="1"/>
</dbReference>
<gene>
    <name evidence="11" type="ORF">CVLEPA_LOCUS29342</name>
</gene>
<evidence type="ECO:0000256" key="5">
    <source>
        <dbReference type="ARBA" id="ARBA00022968"/>
    </source>
</evidence>
<keyword evidence="6 10" id="KW-1133">Transmembrane helix</keyword>
<keyword evidence="4 10" id="KW-0812">Transmembrane</keyword>
<evidence type="ECO:0000256" key="3">
    <source>
        <dbReference type="ARBA" id="ARBA00022679"/>
    </source>
</evidence>
<comment type="subcellular location">
    <subcellularLocation>
        <location evidence="1">Golgi apparatus membrane</location>
        <topology evidence="1">Single-pass type II membrane protein</topology>
    </subcellularLocation>
</comment>
<keyword evidence="7" id="KW-0333">Golgi apparatus</keyword>
<dbReference type="Gene3D" id="3.40.50.300">
    <property type="entry name" value="P-loop containing nucleotide triphosphate hydrolases"/>
    <property type="match status" value="1"/>
</dbReference>